<protein>
    <submittedName>
        <fullName evidence="3">DUF1738 domain-containing protein</fullName>
    </submittedName>
</protein>
<dbReference type="RefSeq" id="WP_198747576.1">
    <property type="nucleotide sequence ID" value="NZ_JAEHTE010000015.1"/>
</dbReference>
<dbReference type="EMBL" id="JAEHTE010000015">
    <property type="protein sequence ID" value="MBI6885174.1"/>
    <property type="molecule type" value="Genomic_DNA"/>
</dbReference>
<feature type="domain" description="N-terminal" evidence="1">
    <location>
        <begin position="18"/>
        <end position="144"/>
    </location>
</feature>
<gene>
    <name evidence="3" type="ORF">JEU22_14760</name>
</gene>
<dbReference type="GO" id="GO:0003697">
    <property type="term" value="F:single-stranded DNA binding"/>
    <property type="evidence" value="ECO:0007669"/>
    <property type="project" value="InterPro"/>
</dbReference>
<dbReference type="PIRSF" id="PIRSF037112">
    <property type="entry name" value="Antirestriction_ArdC"/>
    <property type="match status" value="1"/>
</dbReference>
<dbReference type="Pfam" id="PF08401">
    <property type="entry name" value="ArdcN"/>
    <property type="match status" value="1"/>
</dbReference>
<evidence type="ECO:0000259" key="1">
    <source>
        <dbReference type="Pfam" id="PF08401"/>
    </source>
</evidence>
<dbReference type="InterPro" id="IPR041459">
    <property type="entry name" value="MPTase-PolyVal"/>
</dbReference>
<name>A0A8I1JKW8_PSEPU</name>
<feature type="domain" description="Polyvalent protein metallopeptidase" evidence="2">
    <location>
        <begin position="170"/>
        <end position="295"/>
    </location>
</feature>
<dbReference type="InterPro" id="IPR017113">
    <property type="entry name" value="Antirestriction_ArdC"/>
</dbReference>
<sequence length="330" mass="37733">MAKKPFKRKPKKEEKQSFSEEVSLRIIAGLEDGTAPWVKGWKAGSRQKFLPINVVSGNRYKGINVLALMTQGYSDHRWMTFKQAKDQGYHVRALEKGTRIQYWSFTGYADRTDESGNVVVDDKGKTVKDKITLENPFVRYAYVFNAQQVEGYPPLPPEPDEQIQVWDQSERAEAIIAASGARILFDQNDQAFYLPIQDRIHMPSKAQFEDTPSYYETMLHELGHWTGSKQRLGRDLSGTFGTPSYAKEELRAEIASMMLGETLDLGHNPDNHVSYIASWIKTLKEDHLEIFRAAADAEKIHNYIMAFDPSLTKEVQAKEFEEDTELELSL</sequence>
<organism evidence="3 4">
    <name type="scientific">Pseudomonas putida</name>
    <name type="common">Arthrobacter siderocapsulatus</name>
    <dbReference type="NCBI Taxonomy" id="303"/>
    <lineage>
        <taxon>Bacteria</taxon>
        <taxon>Pseudomonadati</taxon>
        <taxon>Pseudomonadota</taxon>
        <taxon>Gammaproteobacteria</taxon>
        <taxon>Pseudomonadales</taxon>
        <taxon>Pseudomonadaceae</taxon>
        <taxon>Pseudomonas</taxon>
    </lineage>
</organism>
<evidence type="ECO:0000259" key="2">
    <source>
        <dbReference type="Pfam" id="PF18818"/>
    </source>
</evidence>
<reference evidence="3" key="1">
    <citation type="submission" date="2020-12" db="EMBL/GenBank/DDBJ databases">
        <title>Enhanced detection system for hospital associated transmission using whole genome sequencing surveillance.</title>
        <authorList>
            <person name="Harrison L.H."/>
            <person name="Van Tyne D."/>
            <person name="Marsh J.W."/>
            <person name="Griffith M.P."/>
            <person name="Snyder D.J."/>
            <person name="Cooper V.S."/>
            <person name="Mustapha M."/>
        </authorList>
    </citation>
    <scope>NUCLEOTIDE SEQUENCE</scope>
    <source>
        <strain evidence="3">PSB00042</strain>
    </source>
</reference>
<comment type="caution">
    <text evidence="3">The sequence shown here is derived from an EMBL/GenBank/DDBJ whole genome shotgun (WGS) entry which is preliminary data.</text>
</comment>
<evidence type="ECO:0000313" key="4">
    <source>
        <dbReference type="Proteomes" id="UP000637061"/>
    </source>
</evidence>
<dbReference type="Proteomes" id="UP000637061">
    <property type="component" value="Unassembled WGS sequence"/>
</dbReference>
<accession>A0A8I1JKW8</accession>
<dbReference type="InterPro" id="IPR013610">
    <property type="entry name" value="ArdC_N"/>
</dbReference>
<dbReference type="AlphaFoldDB" id="A0A8I1JKW8"/>
<proteinExistence type="predicted"/>
<dbReference type="Pfam" id="PF18818">
    <property type="entry name" value="MPTase-PolyVal"/>
    <property type="match status" value="1"/>
</dbReference>
<evidence type="ECO:0000313" key="3">
    <source>
        <dbReference type="EMBL" id="MBI6885174.1"/>
    </source>
</evidence>